<dbReference type="Proteomes" id="UP000499080">
    <property type="component" value="Unassembled WGS sequence"/>
</dbReference>
<feature type="transmembrane region" description="Helical" evidence="1">
    <location>
        <begin position="23"/>
        <end position="42"/>
    </location>
</feature>
<protein>
    <submittedName>
        <fullName evidence="2">Uncharacterized protein</fullName>
    </submittedName>
</protein>
<evidence type="ECO:0000313" key="2">
    <source>
        <dbReference type="EMBL" id="GBN88104.1"/>
    </source>
</evidence>
<proteinExistence type="predicted"/>
<comment type="caution">
    <text evidence="2">The sequence shown here is derived from an EMBL/GenBank/DDBJ whole genome shotgun (WGS) entry which is preliminary data.</text>
</comment>
<dbReference type="EMBL" id="BGPR01022119">
    <property type="protein sequence ID" value="GBN88104.1"/>
    <property type="molecule type" value="Genomic_DNA"/>
</dbReference>
<evidence type="ECO:0000256" key="1">
    <source>
        <dbReference type="SAM" id="Phobius"/>
    </source>
</evidence>
<sequence>MQYHWTENEQGRYQSSTRSDTEYLVLLVCIIFAYLIQIIKLIQYHPTLVPTVQANGGSIMIWDCFNGSGLGSATLCDSKMKLQNRTPSLTHVPVTRPVTERFDGQDTRILFKKKKNKINKKKEIYTLCTAQAFSLLHY</sequence>
<keyword evidence="1" id="KW-0812">Transmembrane</keyword>
<organism evidence="2 3">
    <name type="scientific">Araneus ventricosus</name>
    <name type="common">Orbweaver spider</name>
    <name type="synonym">Epeira ventricosa</name>
    <dbReference type="NCBI Taxonomy" id="182803"/>
    <lineage>
        <taxon>Eukaryota</taxon>
        <taxon>Metazoa</taxon>
        <taxon>Ecdysozoa</taxon>
        <taxon>Arthropoda</taxon>
        <taxon>Chelicerata</taxon>
        <taxon>Arachnida</taxon>
        <taxon>Araneae</taxon>
        <taxon>Araneomorphae</taxon>
        <taxon>Entelegynae</taxon>
        <taxon>Araneoidea</taxon>
        <taxon>Araneidae</taxon>
        <taxon>Araneus</taxon>
    </lineage>
</organism>
<keyword evidence="1" id="KW-1133">Transmembrane helix</keyword>
<dbReference type="AlphaFoldDB" id="A0A4Y2SIM3"/>
<keyword evidence="3" id="KW-1185">Reference proteome</keyword>
<reference evidence="2 3" key="1">
    <citation type="journal article" date="2019" name="Sci. Rep.">
        <title>Orb-weaving spider Araneus ventricosus genome elucidates the spidroin gene catalogue.</title>
        <authorList>
            <person name="Kono N."/>
            <person name="Nakamura H."/>
            <person name="Ohtoshi R."/>
            <person name="Moran D.A.P."/>
            <person name="Shinohara A."/>
            <person name="Yoshida Y."/>
            <person name="Fujiwara M."/>
            <person name="Mori M."/>
            <person name="Tomita M."/>
            <person name="Arakawa K."/>
        </authorList>
    </citation>
    <scope>NUCLEOTIDE SEQUENCE [LARGE SCALE GENOMIC DNA]</scope>
</reference>
<gene>
    <name evidence="2" type="ORF">AVEN_191985_1</name>
</gene>
<keyword evidence="1" id="KW-0472">Membrane</keyword>
<accession>A0A4Y2SIM3</accession>
<evidence type="ECO:0000313" key="3">
    <source>
        <dbReference type="Proteomes" id="UP000499080"/>
    </source>
</evidence>
<name>A0A4Y2SIM3_ARAVE</name>
<dbReference type="OrthoDB" id="6503215at2759"/>